<dbReference type="PANTHER" id="PTHR15629">
    <property type="entry name" value="SH3YL1 PROTEIN"/>
    <property type="match status" value="1"/>
</dbReference>
<organism evidence="6 7">
    <name type="scientific">Smittium culicis</name>
    <dbReference type="NCBI Taxonomy" id="133412"/>
    <lineage>
        <taxon>Eukaryota</taxon>
        <taxon>Fungi</taxon>
        <taxon>Fungi incertae sedis</taxon>
        <taxon>Zoopagomycota</taxon>
        <taxon>Kickxellomycotina</taxon>
        <taxon>Harpellomycetes</taxon>
        <taxon>Harpellales</taxon>
        <taxon>Legeriomycetaceae</taxon>
        <taxon>Smittium</taxon>
    </lineage>
</organism>
<dbReference type="Pfam" id="PF04366">
    <property type="entry name" value="Ysc84"/>
    <property type="match status" value="1"/>
</dbReference>
<feature type="compositionally biased region" description="Polar residues" evidence="4">
    <location>
        <begin position="235"/>
        <end position="315"/>
    </location>
</feature>
<dbReference type="Proteomes" id="UP000187283">
    <property type="component" value="Unassembled WGS sequence"/>
</dbReference>
<protein>
    <submittedName>
        <fullName evidence="6">SH3 domain-containing YSC84-like protein 1</fullName>
    </submittedName>
</protein>
<dbReference type="Gene3D" id="2.30.30.40">
    <property type="entry name" value="SH3 Domains"/>
    <property type="match status" value="1"/>
</dbReference>
<feature type="domain" description="SH3" evidence="5">
    <location>
        <begin position="321"/>
        <end position="375"/>
    </location>
</feature>
<evidence type="ECO:0000256" key="2">
    <source>
        <dbReference type="ARBA" id="ARBA00022443"/>
    </source>
</evidence>
<evidence type="ECO:0000256" key="1">
    <source>
        <dbReference type="ARBA" id="ARBA00007761"/>
    </source>
</evidence>
<evidence type="ECO:0000313" key="6">
    <source>
        <dbReference type="EMBL" id="OMJ26193.1"/>
    </source>
</evidence>
<evidence type="ECO:0000256" key="4">
    <source>
        <dbReference type="SAM" id="MobiDB-lite"/>
    </source>
</evidence>
<dbReference type="InterPro" id="IPR001452">
    <property type="entry name" value="SH3_domain"/>
</dbReference>
<evidence type="ECO:0000256" key="3">
    <source>
        <dbReference type="PROSITE-ProRule" id="PRU00192"/>
    </source>
</evidence>
<keyword evidence="2 3" id="KW-0728">SH3 domain</keyword>
<dbReference type="EMBL" id="LSSN01000055">
    <property type="protein sequence ID" value="OMJ26193.1"/>
    <property type="molecule type" value="Genomic_DNA"/>
</dbReference>
<name>A0A1R1YH39_9FUNG</name>
<sequence length="375" mass="39941">MDKFKKMHSPIPVSLEKDIDKAASILTSFISPTEAKYQGKIIPFDILDKCHGIAVLTVVKGGFIWSGRAGSGLVVARLPDGRWSAPSAIGTAGIGFGGQIGAEVTDFVMVLNTKDAVKAFSHGGNLTLGANIAVAAGPVGRSAEASGAVLNAAPVFSYSKTKGLFAGVSLEGSVIIERKGTNARFYGKKVRAEELLTGQIEPSPKAIKLYNSIESRNMRGKSNFEKFANTDEFENSQNPTSPELDSAAKTSFNPSGTNSGTFVPNTSADAQSNSNTEPSASRSNPYDSQPKSNSDAPPQYEGNSSNWFPQEKVSQNPPPSGTEKYGEAMFDFPGESEGDLPFKKGDRILIIKSTDSQFDWWEGTLNGKSGQLLDH</sequence>
<dbReference type="OrthoDB" id="443981at2759"/>
<evidence type="ECO:0000259" key="5">
    <source>
        <dbReference type="PROSITE" id="PS50002"/>
    </source>
</evidence>
<dbReference type="PANTHER" id="PTHR15629:SF2">
    <property type="entry name" value="SH3 DOMAIN-CONTAINING YSC84-LIKE PROTEIN 1"/>
    <property type="match status" value="1"/>
</dbReference>
<evidence type="ECO:0000313" key="7">
    <source>
        <dbReference type="Proteomes" id="UP000187283"/>
    </source>
</evidence>
<dbReference type="InterPro" id="IPR036028">
    <property type="entry name" value="SH3-like_dom_sf"/>
</dbReference>
<comment type="similarity">
    <text evidence="1">Belongs to the SH3YL1 family.</text>
</comment>
<dbReference type="InterPro" id="IPR033643">
    <property type="entry name" value="SYLF_SH3YL1-like"/>
</dbReference>
<dbReference type="InterPro" id="IPR051702">
    <property type="entry name" value="SH3_domain_YSC84-like"/>
</dbReference>
<dbReference type="SMART" id="SM00326">
    <property type="entry name" value="SH3"/>
    <property type="match status" value="1"/>
</dbReference>
<comment type="caution">
    <text evidence="6">The sequence shown here is derived from an EMBL/GenBank/DDBJ whole genome shotgun (WGS) entry which is preliminary data.</text>
</comment>
<dbReference type="AlphaFoldDB" id="A0A1R1YH39"/>
<dbReference type="InterPro" id="IPR007461">
    <property type="entry name" value="Ysc84_actin-binding"/>
</dbReference>
<dbReference type="PROSITE" id="PS50002">
    <property type="entry name" value="SH3"/>
    <property type="match status" value="1"/>
</dbReference>
<dbReference type="GO" id="GO:0035091">
    <property type="term" value="F:phosphatidylinositol binding"/>
    <property type="evidence" value="ECO:0007669"/>
    <property type="project" value="TreeGrafter"/>
</dbReference>
<dbReference type="CDD" id="cd11525">
    <property type="entry name" value="SYLF_SH3YL1_like"/>
    <property type="match status" value="1"/>
</dbReference>
<dbReference type="Pfam" id="PF00018">
    <property type="entry name" value="SH3_1"/>
    <property type="match status" value="1"/>
</dbReference>
<proteinExistence type="inferred from homology"/>
<reference evidence="6 7" key="1">
    <citation type="submission" date="2017-01" db="EMBL/GenBank/DDBJ databases">
        <authorList>
            <person name="Mah S.A."/>
            <person name="Swanson W.J."/>
            <person name="Moy G.W."/>
            <person name="Vacquier V.D."/>
        </authorList>
    </citation>
    <scope>NUCLEOTIDE SEQUENCE [LARGE SCALE GENOMIC DNA]</scope>
    <source>
        <strain evidence="6 7">GSMNP</strain>
    </source>
</reference>
<feature type="region of interest" description="Disordered" evidence="4">
    <location>
        <begin position="232"/>
        <end position="338"/>
    </location>
</feature>
<dbReference type="SUPFAM" id="SSF50044">
    <property type="entry name" value="SH3-domain"/>
    <property type="match status" value="1"/>
</dbReference>
<gene>
    <name evidence="6" type="ORF">AYI70_g357</name>
</gene>
<accession>A0A1R1YH39</accession>
<dbReference type="STRING" id="133412.A0A1R1YH39"/>
<keyword evidence="7" id="KW-1185">Reference proteome</keyword>